<protein>
    <recommendedName>
        <fullName evidence="12">Probable dual-specificity RNA methyltransferase RlmN</fullName>
        <ecNumber evidence="12">2.1.1.192</ecNumber>
    </recommendedName>
    <alternativeName>
        <fullName evidence="12">23S rRNA (adenine(2503)-C(2))-methyltransferase</fullName>
    </alternativeName>
    <alternativeName>
        <fullName evidence="12">23S rRNA m2A2503 methyltransferase</fullName>
    </alternativeName>
    <alternativeName>
        <fullName evidence="12">Ribosomal RNA large subunit methyltransferase N</fullName>
    </alternativeName>
    <alternativeName>
        <fullName evidence="12">tRNA (adenine(37)-C(2))-methyltransferase</fullName>
    </alternativeName>
    <alternativeName>
        <fullName evidence="12">tRNA m2A37 methyltransferase</fullName>
    </alternativeName>
</protein>
<proteinExistence type="inferred from homology"/>
<dbReference type="GO" id="GO:0046872">
    <property type="term" value="F:metal ion binding"/>
    <property type="evidence" value="ECO:0007669"/>
    <property type="project" value="UniProtKB-KW"/>
</dbReference>
<evidence type="ECO:0000256" key="7">
    <source>
        <dbReference type="ARBA" id="ARBA00022691"/>
    </source>
</evidence>
<feature type="binding site" evidence="12">
    <location>
        <begin position="255"/>
        <end position="257"/>
    </location>
    <ligand>
        <name>S-adenosyl-L-methionine</name>
        <dbReference type="ChEBI" id="CHEBI:59789"/>
    </ligand>
</feature>
<evidence type="ECO:0000256" key="4">
    <source>
        <dbReference type="ARBA" id="ARBA00022552"/>
    </source>
</evidence>
<comment type="subcellular location">
    <subcellularLocation>
        <location evidence="1 12">Cytoplasm</location>
    </subcellularLocation>
</comment>
<evidence type="ECO:0000256" key="6">
    <source>
        <dbReference type="ARBA" id="ARBA00022679"/>
    </source>
</evidence>
<dbReference type="Pfam" id="PF04055">
    <property type="entry name" value="Radical_SAM"/>
    <property type="match status" value="1"/>
</dbReference>
<comment type="function">
    <text evidence="12">Specifically methylates position 2 of adenine 2503 in 23S rRNA and position 2 of adenine 37 in tRNAs.</text>
</comment>
<dbReference type="SFLD" id="SFLDS00029">
    <property type="entry name" value="Radical_SAM"/>
    <property type="match status" value="1"/>
</dbReference>
<dbReference type="RefSeq" id="WP_341468753.1">
    <property type="nucleotide sequence ID" value="NZ_CP128399.1"/>
</dbReference>
<dbReference type="InterPro" id="IPR007197">
    <property type="entry name" value="rSAM"/>
</dbReference>
<evidence type="ECO:0000256" key="8">
    <source>
        <dbReference type="ARBA" id="ARBA00022694"/>
    </source>
</evidence>
<keyword evidence="5 12" id="KW-0489">Methyltransferase</keyword>
<keyword evidence="9 12" id="KW-0479">Metal-binding</keyword>
<dbReference type="GO" id="GO:0030488">
    <property type="term" value="P:tRNA methylation"/>
    <property type="evidence" value="ECO:0007669"/>
    <property type="project" value="UniProtKB-UniRule"/>
</dbReference>
<reference evidence="14 16" key="1">
    <citation type="submission" date="2020-06" db="EMBL/GenBank/DDBJ databases">
        <title>Anoxygenic phototrophic Chloroflexota member uses a Type I reaction center.</title>
        <authorList>
            <person name="Tsuji J.M."/>
            <person name="Shaw N.A."/>
            <person name="Nagashima S."/>
            <person name="Venkiteswaran J."/>
            <person name="Schiff S.L."/>
            <person name="Hanada S."/>
            <person name="Tank M."/>
            <person name="Neufeld J.D."/>
        </authorList>
    </citation>
    <scope>NUCLEOTIDE SEQUENCE [LARGE SCALE GENOMIC DNA]</scope>
    <source>
        <strain evidence="14">L227-S17</strain>
    </source>
</reference>
<feature type="binding site" evidence="12">
    <location>
        <position position="331"/>
    </location>
    <ligand>
        <name>S-adenosyl-L-methionine</name>
        <dbReference type="ChEBI" id="CHEBI:59789"/>
    </ligand>
</feature>
<comment type="catalytic activity">
    <reaction evidence="12">
        <text>adenosine(2503) in 23S rRNA + 2 reduced [2Fe-2S]-[ferredoxin] + 2 S-adenosyl-L-methionine = 2-methyladenosine(2503) in 23S rRNA + 5'-deoxyadenosine + L-methionine + 2 oxidized [2Fe-2S]-[ferredoxin] + S-adenosyl-L-homocysteine</text>
        <dbReference type="Rhea" id="RHEA:42916"/>
        <dbReference type="Rhea" id="RHEA-COMP:10000"/>
        <dbReference type="Rhea" id="RHEA-COMP:10001"/>
        <dbReference type="Rhea" id="RHEA-COMP:10152"/>
        <dbReference type="Rhea" id="RHEA-COMP:10282"/>
        <dbReference type="ChEBI" id="CHEBI:17319"/>
        <dbReference type="ChEBI" id="CHEBI:33737"/>
        <dbReference type="ChEBI" id="CHEBI:33738"/>
        <dbReference type="ChEBI" id="CHEBI:57844"/>
        <dbReference type="ChEBI" id="CHEBI:57856"/>
        <dbReference type="ChEBI" id="CHEBI:59789"/>
        <dbReference type="ChEBI" id="CHEBI:74411"/>
        <dbReference type="ChEBI" id="CHEBI:74497"/>
        <dbReference type="EC" id="2.1.1.192"/>
    </reaction>
</comment>
<dbReference type="GO" id="GO:0070040">
    <property type="term" value="F:rRNA (adenine(2503)-C2-)-methyltransferase activity"/>
    <property type="evidence" value="ECO:0007669"/>
    <property type="project" value="UniProtKB-UniRule"/>
</dbReference>
<dbReference type="GO" id="GO:0070475">
    <property type="term" value="P:rRNA base methylation"/>
    <property type="evidence" value="ECO:0007669"/>
    <property type="project" value="UniProtKB-UniRule"/>
</dbReference>
<gene>
    <name evidence="12 14" type="primary">rlmN</name>
    <name evidence="14" type="ORF">HXX08_03785</name>
    <name evidence="15" type="ORF">OZ401_000105</name>
</gene>
<organism evidence="14 16">
    <name type="scientific">Candidatus Chlorohelix allophototropha</name>
    <dbReference type="NCBI Taxonomy" id="3003348"/>
    <lineage>
        <taxon>Bacteria</taxon>
        <taxon>Bacillati</taxon>
        <taxon>Chloroflexota</taxon>
        <taxon>Chloroflexia</taxon>
        <taxon>Candidatus Chloroheliales</taxon>
        <taxon>Candidatus Chloroheliaceae</taxon>
        <taxon>Candidatus Chlorohelix</taxon>
    </lineage>
</organism>
<feature type="binding site" evidence="12">
    <location>
        <position position="146"/>
    </location>
    <ligand>
        <name>[4Fe-4S] cluster</name>
        <dbReference type="ChEBI" id="CHEBI:49883"/>
        <note>4Fe-4S-S-AdoMet</note>
    </ligand>
</feature>
<feature type="domain" description="Radical SAM core" evidence="13">
    <location>
        <begin position="128"/>
        <end position="369"/>
    </location>
</feature>
<evidence type="ECO:0000313" key="14">
    <source>
        <dbReference type="EMBL" id="NWJ44979.1"/>
    </source>
</evidence>
<dbReference type="GO" id="GO:0000049">
    <property type="term" value="F:tRNA binding"/>
    <property type="evidence" value="ECO:0007669"/>
    <property type="project" value="UniProtKB-UniRule"/>
</dbReference>
<name>A0A8T7LZI9_9CHLR</name>
<dbReference type="Gene3D" id="3.20.20.70">
    <property type="entry name" value="Aldolase class I"/>
    <property type="match status" value="1"/>
</dbReference>
<dbReference type="SFLD" id="SFLDG01062">
    <property type="entry name" value="methyltransferase_(Class_A)"/>
    <property type="match status" value="1"/>
</dbReference>
<dbReference type="Proteomes" id="UP001431572">
    <property type="component" value="Chromosome 1"/>
</dbReference>
<evidence type="ECO:0000256" key="11">
    <source>
        <dbReference type="ARBA" id="ARBA00023014"/>
    </source>
</evidence>
<evidence type="ECO:0000259" key="13">
    <source>
        <dbReference type="PROSITE" id="PS51918"/>
    </source>
</evidence>
<dbReference type="GO" id="GO:0051539">
    <property type="term" value="F:4 iron, 4 sulfur cluster binding"/>
    <property type="evidence" value="ECO:0007669"/>
    <property type="project" value="UniProtKB-UniRule"/>
</dbReference>
<keyword evidence="3 12" id="KW-0963">Cytoplasm</keyword>
<keyword evidence="12" id="KW-1015">Disulfide bond</keyword>
<evidence type="ECO:0000313" key="16">
    <source>
        <dbReference type="Proteomes" id="UP000521676"/>
    </source>
</evidence>
<dbReference type="Gene3D" id="1.10.150.530">
    <property type="match status" value="1"/>
</dbReference>
<feature type="binding site" evidence="12">
    <location>
        <position position="232"/>
    </location>
    <ligand>
        <name>S-adenosyl-L-methionine</name>
        <dbReference type="ChEBI" id="CHEBI:59789"/>
    </ligand>
</feature>
<keyword evidence="8 12" id="KW-0819">tRNA processing</keyword>
<dbReference type="Pfam" id="PF21016">
    <property type="entry name" value="RlmN_N"/>
    <property type="match status" value="1"/>
</dbReference>
<feature type="binding site" evidence="12">
    <location>
        <begin position="200"/>
        <end position="201"/>
    </location>
    <ligand>
        <name>S-adenosyl-L-methionine</name>
        <dbReference type="ChEBI" id="CHEBI:59789"/>
    </ligand>
</feature>
<keyword evidence="17" id="KW-1185">Reference proteome</keyword>
<dbReference type="InterPro" id="IPR004383">
    <property type="entry name" value="rRNA_lsu_MTrfase_RlmN/Cfr"/>
</dbReference>
<evidence type="ECO:0000313" key="15">
    <source>
        <dbReference type="EMBL" id="WJW66860.1"/>
    </source>
</evidence>
<reference evidence="15" key="2">
    <citation type="journal article" date="2024" name="Nature">
        <title>Anoxygenic phototroph of the Chloroflexota uses a type I reaction centre.</title>
        <authorList>
            <person name="Tsuji J.M."/>
            <person name="Shaw N.A."/>
            <person name="Nagashima S."/>
            <person name="Venkiteswaran J.J."/>
            <person name="Schiff S.L."/>
            <person name="Watanabe T."/>
            <person name="Fukui M."/>
            <person name="Hanada S."/>
            <person name="Tank M."/>
            <person name="Neufeld J.D."/>
        </authorList>
    </citation>
    <scope>NUCLEOTIDE SEQUENCE</scope>
    <source>
        <strain evidence="15">L227-S17</strain>
    </source>
</reference>
<dbReference type="PANTHER" id="PTHR30544:SF5">
    <property type="entry name" value="RADICAL SAM CORE DOMAIN-CONTAINING PROTEIN"/>
    <property type="match status" value="1"/>
</dbReference>
<feature type="binding site" evidence="12">
    <location>
        <position position="149"/>
    </location>
    <ligand>
        <name>[4Fe-4S] cluster</name>
        <dbReference type="ChEBI" id="CHEBI:49883"/>
        <note>4Fe-4S-S-AdoMet</note>
    </ligand>
</feature>
<keyword evidence="11 12" id="KW-0411">Iron-sulfur</keyword>
<dbReference type="EC" id="2.1.1.192" evidence="12"/>
<dbReference type="PROSITE" id="PS51918">
    <property type="entry name" value="RADICAL_SAM"/>
    <property type="match status" value="1"/>
</dbReference>
<dbReference type="SFLD" id="SFLDF00275">
    <property type="entry name" value="adenosine_C2_methyltransferase"/>
    <property type="match status" value="1"/>
</dbReference>
<dbReference type="GO" id="GO:0005737">
    <property type="term" value="C:cytoplasm"/>
    <property type="evidence" value="ECO:0007669"/>
    <property type="project" value="UniProtKB-SubCell"/>
</dbReference>
<dbReference type="HAMAP" id="MF_01849">
    <property type="entry name" value="RNA_methyltr_RlmN"/>
    <property type="match status" value="1"/>
</dbReference>
<evidence type="ECO:0000256" key="9">
    <source>
        <dbReference type="ARBA" id="ARBA00022723"/>
    </source>
</evidence>
<comment type="catalytic activity">
    <reaction evidence="12">
        <text>adenosine(37) in tRNA + 2 reduced [2Fe-2S]-[ferredoxin] + 2 S-adenosyl-L-methionine = 2-methyladenosine(37) in tRNA + 5'-deoxyadenosine + L-methionine + 2 oxidized [2Fe-2S]-[ferredoxin] + S-adenosyl-L-homocysteine</text>
        <dbReference type="Rhea" id="RHEA:43332"/>
        <dbReference type="Rhea" id="RHEA-COMP:10000"/>
        <dbReference type="Rhea" id="RHEA-COMP:10001"/>
        <dbReference type="Rhea" id="RHEA-COMP:10162"/>
        <dbReference type="Rhea" id="RHEA-COMP:10485"/>
        <dbReference type="ChEBI" id="CHEBI:17319"/>
        <dbReference type="ChEBI" id="CHEBI:33737"/>
        <dbReference type="ChEBI" id="CHEBI:33738"/>
        <dbReference type="ChEBI" id="CHEBI:57844"/>
        <dbReference type="ChEBI" id="CHEBI:57856"/>
        <dbReference type="ChEBI" id="CHEBI:59789"/>
        <dbReference type="ChEBI" id="CHEBI:74411"/>
        <dbReference type="ChEBI" id="CHEBI:74497"/>
        <dbReference type="EC" id="2.1.1.192"/>
    </reaction>
</comment>
<feature type="binding site" evidence="12">
    <location>
        <position position="142"/>
    </location>
    <ligand>
        <name>[4Fe-4S] cluster</name>
        <dbReference type="ChEBI" id="CHEBI:49883"/>
        <note>4Fe-4S-S-AdoMet</note>
    </ligand>
</feature>
<dbReference type="InterPro" id="IPR013785">
    <property type="entry name" value="Aldolase_TIM"/>
</dbReference>
<dbReference type="Proteomes" id="UP000521676">
    <property type="component" value="Unassembled WGS sequence"/>
</dbReference>
<dbReference type="GO" id="GO:0002935">
    <property type="term" value="F:tRNA (adenine(37)-C2)-methyltransferase activity"/>
    <property type="evidence" value="ECO:0007669"/>
    <property type="project" value="UniProtKB-UniRule"/>
</dbReference>
<dbReference type="EMBL" id="CP128399">
    <property type="protein sequence ID" value="WJW66860.1"/>
    <property type="molecule type" value="Genomic_DNA"/>
</dbReference>
<feature type="active site" description="S-methylcysteine intermediate" evidence="12">
    <location>
        <position position="374"/>
    </location>
</feature>
<keyword evidence="2 12" id="KW-0004">4Fe-4S</keyword>
<dbReference type="NCBIfam" id="TIGR00048">
    <property type="entry name" value="rRNA_mod_RlmN"/>
    <property type="match status" value="1"/>
</dbReference>
<keyword evidence="10 12" id="KW-0408">Iron</keyword>
<evidence type="ECO:0000256" key="2">
    <source>
        <dbReference type="ARBA" id="ARBA00022485"/>
    </source>
</evidence>
<evidence type="ECO:0000256" key="3">
    <source>
        <dbReference type="ARBA" id="ARBA00022490"/>
    </source>
</evidence>
<evidence type="ECO:0000256" key="1">
    <source>
        <dbReference type="ARBA" id="ARBA00004496"/>
    </source>
</evidence>
<comment type="similarity">
    <text evidence="12">Belongs to the radical SAM superfamily. RlmN family.</text>
</comment>
<dbReference type="GO" id="GO:0019843">
    <property type="term" value="F:rRNA binding"/>
    <property type="evidence" value="ECO:0007669"/>
    <property type="project" value="UniProtKB-UniRule"/>
</dbReference>
<evidence type="ECO:0000256" key="5">
    <source>
        <dbReference type="ARBA" id="ARBA00022603"/>
    </source>
</evidence>
<evidence type="ECO:0000256" key="10">
    <source>
        <dbReference type="ARBA" id="ARBA00023004"/>
    </source>
</evidence>
<dbReference type="PIRSF" id="PIRSF006004">
    <property type="entry name" value="CHP00048"/>
    <property type="match status" value="1"/>
</dbReference>
<comment type="cofactor">
    <cofactor evidence="12">
        <name>[4Fe-4S] cluster</name>
        <dbReference type="ChEBI" id="CHEBI:49883"/>
    </cofactor>
    <text evidence="12">Binds 1 [4Fe-4S] cluster. The cluster is coordinated with 3 cysteines and an exchangeable S-adenosyl-L-methionine.</text>
</comment>
<comment type="miscellaneous">
    <text evidence="12">Reaction proceeds by a ping-pong mechanism involving intermediate methylation of a conserved cysteine residue.</text>
</comment>
<dbReference type="AlphaFoldDB" id="A0A8T7LZI9"/>
<accession>A0A8T7LZI9</accession>
<sequence length="390" mass="43763">MLPQDFQADLAEIENINIATASIPLTQTSKPLPDLLALERDELKNVVLSFGQPAFRANQIWDWLYRKFAAEYSELGNLPRPLLEKLQGNYRLAPLEVIAEKVAHDGQTRKALFRLWDGAEIETVLMLYSDRATVCVSTQAGCAMACSFCATGLMGLNRNLTAGEILQQILHYERFLINTEDQKLTLGHKRVSNLVFMGMGEPLANYLNLWKAIRRLHDPDGINLSARKMTVSTVGLPQMIKRFGQEELPVNLALSLHAPNDTLRSQMMPISRRYPIAELIEACRDYIANTNRRLSFEYTLVEEVNDTVACARELGKLIKGMLCHVNLIPMNPVPGSSQRGSDINRVKVFQAELTRYGIPNSVRVEMGRDIQAACGQLKVAQDGKHSRLSQ</sequence>
<keyword evidence="7 12" id="KW-0949">S-adenosyl-L-methionine</keyword>
<dbReference type="InterPro" id="IPR040072">
    <property type="entry name" value="Methyltransferase_A"/>
</dbReference>
<feature type="active site" description="Proton acceptor" evidence="12">
    <location>
        <position position="122"/>
    </location>
</feature>
<dbReference type="InterPro" id="IPR048641">
    <property type="entry name" value="RlmN_N"/>
</dbReference>
<dbReference type="InterPro" id="IPR058240">
    <property type="entry name" value="rSAM_sf"/>
</dbReference>
<dbReference type="PANTHER" id="PTHR30544">
    <property type="entry name" value="23S RRNA METHYLTRANSFERASE"/>
    <property type="match status" value="1"/>
</dbReference>
<comment type="caution">
    <text evidence="12">Lacks conserved residue(s) required for the propagation of feature annotation.</text>
</comment>
<evidence type="ECO:0000313" key="17">
    <source>
        <dbReference type="Proteomes" id="UP001431572"/>
    </source>
</evidence>
<keyword evidence="4 12" id="KW-0698">rRNA processing</keyword>
<dbReference type="FunFam" id="3.20.20.70:FF:000014">
    <property type="entry name" value="Probable dual-specificity RNA methyltransferase RlmN"/>
    <property type="match status" value="1"/>
</dbReference>
<dbReference type="SUPFAM" id="SSF102114">
    <property type="entry name" value="Radical SAM enzymes"/>
    <property type="match status" value="1"/>
</dbReference>
<evidence type="ECO:0000256" key="12">
    <source>
        <dbReference type="HAMAP-Rule" id="MF_01849"/>
    </source>
</evidence>
<dbReference type="EMBL" id="JACATZ010000001">
    <property type="protein sequence ID" value="NWJ44979.1"/>
    <property type="molecule type" value="Genomic_DNA"/>
</dbReference>
<keyword evidence="6 12" id="KW-0808">Transferase</keyword>
<dbReference type="InterPro" id="IPR027492">
    <property type="entry name" value="RNA_MTrfase_RlmN"/>
</dbReference>